<proteinExistence type="predicted"/>
<accession>A0A699RDD8</accession>
<evidence type="ECO:0000313" key="1">
    <source>
        <dbReference type="EMBL" id="GFC85269.1"/>
    </source>
</evidence>
<comment type="caution">
    <text evidence="1">The sequence shown here is derived from an EMBL/GenBank/DDBJ whole genome shotgun (WGS) entry which is preliminary data.</text>
</comment>
<name>A0A699RDD8_TANCI</name>
<reference evidence="1" key="1">
    <citation type="journal article" date="2019" name="Sci. Rep.">
        <title>Draft genome of Tanacetum cinerariifolium, the natural source of mosquito coil.</title>
        <authorList>
            <person name="Yamashiro T."/>
            <person name="Shiraishi A."/>
            <person name="Satake H."/>
            <person name="Nakayama K."/>
        </authorList>
    </citation>
    <scope>NUCLEOTIDE SEQUENCE</scope>
</reference>
<feature type="non-terminal residue" evidence="1">
    <location>
        <position position="83"/>
    </location>
</feature>
<sequence>MQAKLENNKFGTSQIEQLNCVRDSLLALVEGRNEVISNEQTSIDELEQASKHGKDKVAKLDGKIMNGVGEMMRSQNKIIKIKK</sequence>
<gene>
    <name evidence="1" type="ORF">Tci_857239</name>
</gene>
<protein>
    <submittedName>
        <fullName evidence="1">Uncharacterized protein</fullName>
    </submittedName>
</protein>
<dbReference type="EMBL" id="BKCJ011099084">
    <property type="protein sequence ID" value="GFC85269.1"/>
    <property type="molecule type" value="Genomic_DNA"/>
</dbReference>
<organism evidence="1">
    <name type="scientific">Tanacetum cinerariifolium</name>
    <name type="common">Dalmatian daisy</name>
    <name type="synonym">Chrysanthemum cinerariifolium</name>
    <dbReference type="NCBI Taxonomy" id="118510"/>
    <lineage>
        <taxon>Eukaryota</taxon>
        <taxon>Viridiplantae</taxon>
        <taxon>Streptophyta</taxon>
        <taxon>Embryophyta</taxon>
        <taxon>Tracheophyta</taxon>
        <taxon>Spermatophyta</taxon>
        <taxon>Magnoliopsida</taxon>
        <taxon>eudicotyledons</taxon>
        <taxon>Gunneridae</taxon>
        <taxon>Pentapetalae</taxon>
        <taxon>asterids</taxon>
        <taxon>campanulids</taxon>
        <taxon>Asterales</taxon>
        <taxon>Asteraceae</taxon>
        <taxon>Asteroideae</taxon>
        <taxon>Anthemideae</taxon>
        <taxon>Anthemidinae</taxon>
        <taxon>Tanacetum</taxon>
    </lineage>
</organism>
<dbReference type="AlphaFoldDB" id="A0A699RDD8"/>